<reference evidence="3" key="1">
    <citation type="journal article" date="2014" name="Proc. Natl. Acad. Sci. U.S.A.">
        <title>Extensive sampling of basidiomycete genomes demonstrates inadequacy of the white-rot/brown-rot paradigm for wood decay fungi.</title>
        <authorList>
            <person name="Riley R."/>
            <person name="Salamov A.A."/>
            <person name="Brown D.W."/>
            <person name="Nagy L.G."/>
            <person name="Floudas D."/>
            <person name="Held B.W."/>
            <person name="Levasseur A."/>
            <person name="Lombard V."/>
            <person name="Morin E."/>
            <person name="Otillar R."/>
            <person name="Lindquist E.A."/>
            <person name="Sun H."/>
            <person name="LaButti K.M."/>
            <person name="Schmutz J."/>
            <person name="Jabbour D."/>
            <person name="Luo H."/>
            <person name="Baker S.E."/>
            <person name="Pisabarro A.G."/>
            <person name="Walton J.D."/>
            <person name="Blanchette R.A."/>
            <person name="Henrissat B."/>
            <person name="Martin F."/>
            <person name="Cullen D."/>
            <person name="Hibbett D.S."/>
            <person name="Grigoriev I.V."/>
        </authorList>
    </citation>
    <scope>NUCLEOTIDE SEQUENCE [LARGE SCALE GENOMIC DNA]</scope>
    <source>
        <strain evidence="3">MUCL 33604</strain>
    </source>
</reference>
<accession>A0A067P5P1</accession>
<dbReference type="InterPro" id="IPR029058">
    <property type="entry name" value="AB_hydrolase_fold"/>
</dbReference>
<feature type="transmembrane region" description="Helical" evidence="1">
    <location>
        <begin position="44"/>
        <end position="61"/>
    </location>
</feature>
<dbReference type="STRING" id="933084.A0A067P5P1"/>
<evidence type="ECO:0000256" key="1">
    <source>
        <dbReference type="SAM" id="Phobius"/>
    </source>
</evidence>
<dbReference type="OrthoDB" id="6431331at2759"/>
<evidence type="ECO:0008006" key="4">
    <source>
        <dbReference type="Google" id="ProtNLM"/>
    </source>
</evidence>
<dbReference type="PANTHER" id="PTHR37471">
    <property type="entry name" value="UNNAMED PRODUCT"/>
    <property type="match status" value="1"/>
</dbReference>
<dbReference type="Gene3D" id="3.40.50.1820">
    <property type="entry name" value="alpha/beta hydrolase"/>
    <property type="match status" value="1"/>
</dbReference>
<evidence type="ECO:0000313" key="2">
    <source>
        <dbReference type="EMBL" id="KDQ50228.1"/>
    </source>
</evidence>
<dbReference type="InParanoid" id="A0A067P5P1"/>
<keyword evidence="1" id="KW-0812">Transmembrane</keyword>
<keyword evidence="1" id="KW-0472">Membrane</keyword>
<dbReference type="PANTHER" id="PTHR37471:SF1">
    <property type="entry name" value="AB HYDROLASE-1 DOMAIN-CONTAINING PROTEIN"/>
    <property type="match status" value="1"/>
</dbReference>
<feature type="transmembrane region" description="Helical" evidence="1">
    <location>
        <begin position="12"/>
        <end position="32"/>
    </location>
</feature>
<dbReference type="Proteomes" id="UP000027265">
    <property type="component" value="Unassembled WGS sequence"/>
</dbReference>
<organism evidence="2 3">
    <name type="scientific">Jaapia argillacea MUCL 33604</name>
    <dbReference type="NCBI Taxonomy" id="933084"/>
    <lineage>
        <taxon>Eukaryota</taxon>
        <taxon>Fungi</taxon>
        <taxon>Dikarya</taxon>
        <taxon>Basidiomycota</taxon>
        <taxon>Agaricomycotina</taxon>
        <taxon>Agaricomycetes</taxon>
        <taxon>Agaricomycetidae</taxon>
        <taxon>Jaapiales</taxon>
        <taxon>Jaapiaceae</taxon>
        <taxon>Jaapia</taxon>
    </lineage>
</organism>
<keyword evidence="3" id="KW-1185">Reference proteome</keyword>
<keyword evidence="1" id="KW-1133">Transmembrane helix</keyword>
<proteinExistence type="predicted"/>
<dbReference type="SUPFAM" id="SSF53474">
    <property type="entry name" value="alpha/beta-Hydrolases"/>
    <property type="match status" value="1"/>
</dbReference>
<dbReference type="AlphaFoldDB" id="A0A067P5P1"/>
<sequence>MIGNSTSEYFFIRTCITSLRLVAPVSLLYLPLSWYHGSWLVSKWLGIWCASEVVFYLGVYLPRKAILQEAAQHPPRLSRPEREALFNRCALHLRQASHTTGCFFSPPSSTDIKRDNAIEWLHWALFNHRPGKTPLRKRPAILSSTADEATRLLEGNGFAEAGKGVDGVDEEDWEEEIEGYLKIMGDSIGHPLEPGRNDKVQSMTLTFDPVLMLHRPLVWYSIIALTDTITSAHLISLGFKHYTPHNTLLKVFPPRPLTAFSRTSVSNDLSYWYRPHRSKTKLPILFIHGIGIGLWPYVHFIQELINQDPEVGILALEILPISSRITNPPLARQAFLSELRKILDSISFSSPSSSSTTSQQYLLISHSYGTFLTSHILHSPLSSRFPCIILVDPIPFLLHHPSVAYNFVYRVPKTGPQWQLWYFASRDPDVARAISRWFFWSEGSLWREDLGIGEDVGEGSSRENVVAGGEGIGGGNTGVGENGDERVDGLVDVGKGKEKRRCLVVLSGSDQIVDSQEVFPYLTLGQPALCERSSENEERLRWRDEKGRLEVVLCEGLDHAMVFDSLGRRSVLLEGVKGLQDGMSVRSA</sequence>
<dbReference type="HOGENOM" id="CLU_027502_2_0_1"/>
<name>A0A067P5P1_9AGAM</name>
<gene>
    <name evidence="2" type="ORF">JAAARDRAFT_74302</name>
</gene>
<protein>
    <recommendedName>
        <fullName evidence="4">AB hydrolase-1 domain-containing protein</fullName>
    </recommendedName>
</protein>
<dbReference type="EMBL" id="KL197763">
    <property type="protein sequence ID" value="KDQ50228.1"/>
    <property type="molecule type" value="Genomic_DNA"/>
</dbReference>
<evidence type="ECO:0000313" key="3">
    <source>
        <dbReference type="Proteomes" id="UP000027265"/>
    </source>
</evidence>